<keyword evidence="5" id="KW-1185">Reference proteome</keyword>
<feature type="repeat" description="WD" evidence="3">
    <location>
        <begin position="480"/>
        <end position="521"/>
    </location>
</feature>
<proteinExistence type="predicted"/>
<dbReference type="PROSITE" id="PS50294">
    <property type="entry name" value="WD_REPEATS_REGION"/>
    <property type="match status" value="2"/>
</dbReference>
<feature type="repeat" description="WD" evidence="3">
    <location>
        <begin position="219"/>
        <end position="260"/>
    </location>
</feature>
<evidence type="ECO:0000313" key="4">
    <source>
        <dbReference type="EMBL" id="MBJ6362184.1"/>
    </source>
</evidence>
<evidence type="ECO:0000256" key="3">
    <source>
        <dbReference type="PROSITE-ProRule" id="PRU00221"/>
    </source>
</evidence>
<dbReference type="PANTHER" id="PTHR19848:SF8">
    <property type="entry name" value="F-BOX AND WD REPEAT DOMAIN CONTAINING 7"/>
    <property type="match status" value="1"/>
</dbReference>
<evidence type="ECO:0000256" key="1">
    <source>
        <dbReference type="ARBA" id="ARBA00022574"/>
    </source>
</evidence>
<dbReference type="Pfam" id="PF00400">
    <property type="entry name" value="WD40"/>
    <property type="match status" value="7"/>
</dbReference>
<sequence length="624" mass="69509">MSILSIEEKNRVFTRHRGPVTSVVQIPDSPWLVTSAYDGAVAKYNYITGEISLLGYHKHLVNRITIDRAGTLAASCSSDYSIGIWDIQEGKFIKNLIGHYDDVEDFIFAEENIGISASRDRRIIVWNLTTGAIIKILEGHSKDVLSLAYHDRKIYSTGDDKTLRVWSLDTGDLLNQWGPFDVETDTCAIDLIQHRVILGCDDGYVRIFDIEDGTMLHEIKAHSSGIKKVSCSFIDGSILSAAYDQRVRIWDAHTFEEKIELENFPSKWERSLVWSEDSTHIFAGTFDGTLLVWDAETGKFMNEIGIDETNGNACFNEIAEVSRGKVGSVSDDGYVRVVAIEDSHPVRVTSAAPTSGRFLMNAIAAHEKFLITGAHNQRVHYFNYEMDRLTHSKEVLIGEGPINSIRISSHPDYYHYSFIGCYSGAVVQLNISGEQVRKFYPHDGAVKALRLHPNSTVGVSCSANGEIISWDFDGNKKNSYLGHTAIINDLDISESGSRIATVSRDFTLRVYDFDTAQPIHTVSLGRKSLKSVSFYSDSIIVAGDYWGNLIVVSLETGDLNTINVAQNGISSVAKIGSHIAASSYDGAIYIFDPVSHSIIDTYREMIQKVKSEYRPLQDSRIELL</sequence>
<comment type="caution">
    <text evidence="4">The sequence shown here is derived from an EMBL/GenBank/DDBJ whole genome shotgun (WGS) entry which is preliminary data.</text>
</comment>
<name>A0A934MRB5_9BACL</name>
<feature type="repeat" description="WD" evidence="3">
    <location>
        <begin position="271"/>
        <end position="303"/>
    </location>
</feature>
<dbReference type="AlphaFoldDB" id="A0A934MRB5"/>
<feature type="repeat" description="WD" evidence="3">
    <location>
        <begin position="96"/>
        <end position="136"/>
    </location>
</feature>
<feature type="repeat" description="WD" evidence="3">
    <location>
        <begin position="439"/>
        <end position="480"/>
    </location>
</feature>
<dbReference type="Proteomes" id="UP000640274">
    <property type="component" value="Unassembled WGS sequence"/>
</dbReference>
<dbReference type="SMART" id="SM00564">
    <property type="entry name" value="PQQ"/>
    <property type="match status" value="5"/>
</dbReference>
<dbReference type="Gene3D" id="2.130.10.10">
    <property type="entry name" value="YVTN repeat-like/Quinoprotein amine dehydrogenase"/>
    <property type="match status" value="4"/>
</dbReference>
<accession>A0A934MRB5</accession>
<reference evidence="4" key="1">
    <citation type="submission" date="2020-12" db="EMBL/GenBank/DDBJ databases">
        <authorList>
            <person name="Huq M.A."/>
        </authorList>
    </citation>
    <scope>NUCLEOTIDE SEQUENCE</scope>
    <source>
        <strain evidence="4">MAHUQ-46</strain>
    </source>
</reference>
<dbReference type="InterPro" id="IPR015943">
    <property type="entry name" value="WD40/YVTN_repeat-like_dom_sf"/>
</dbReference>
<organism evidence="4 5">
    <name type="scientific">Paenibacillus roseus</name>
    <dbReference type="NCBI Taxonomy" id="2798579"/>
    <lineage>
        <taxon>Bacteria</taxon>
        <taxon>Bacillati</taxon>
        <taxon>Bacillota</taxon>
        <taxon>Bacilli</taxon>
        <taxon>Bacillales</taxon>
        <taxon>Paenibacillaceae</taxon>
        <taxon>Paenibacillus</taxon>
    </lineage>
</organism>
<evidence type="ECO:0000256" key="2">
    <source>
        <dbReference type="ARBA" id="ARBA00022737"/>
    </source>
</evidence>
<feature type="repeat" description="WD" evidence="3">
    <location>
        <begin position="137"/>
        <end position="176"/>
    </location>
</feature>
<dbReference type="InterPro" id="IPR018391">
    <property type="entry name" value="PQQ_b-propeller_rpt"/>
</dbReference>
<dbReference type="InterPro" id="IPR019775">
    <property type="entry name" value="WD40_repeat_CS"/>
</dbReference>
<dbReference type="PROSITE" id="PS50082">
    <property type="entry name" value="WD_REPEATS_2"/>
    <property type="match status" value="7"/>
</dbReference>
<feature type="repeat" description="WD" evidence="3">
    <location>
        <begin position="54"/>
        <end position="95"/>
    </location>
</feature>
<dbReference type="RefSeq" id="WP_199019716.1">
    <property type="nucleotide sequence ID" value="NZ_JAELUP010000065.1"/>
</dbReference>
<protein>
    <submittedName>
        <fullName evidence="4">WD40 repeat domain-containing protein</fullName>
    </submittedName>
</protein>
<keyword evidence="2" id="KW-0677">Repeat</keyword>
<dbReference type="InterPro" id="IPR011047">
    <property type="entry name" value="Quinoprotein_ADH-like_sf"/>
</dbReference>
<dbReference type="SMART" id="SM00320">
    <property type="entry name" value="WD40"/>
    <property type="match status" value="11"/>
</dbReference>
<dbReference type="PANTHER" id="PTHR19848">
    <property type="entry name" value="WD40 REPEAT PROTEIN"/>
    <property type="match status" value="1"/>
</dbReference>
<evidence type="ECO:0000313" key="5">
    <source>
        <dbReference type="Proteomes" id="UP000640274"/>
    </source>
</evidence>
<gene>
    <name evidence="4" type="ORF">JFN88_12990</name>
</gene>
<dbReference type="CDD" id="cd00200">
    <property type="entry name" value="WD40"/>
    <property type="match status" value="1"/>
</dbReference>
<dbReference type="PROSITE" id="PS00678">
    <property type="entry name" value="WD_REPEATS_1"/>
    <property type="match status" value="2"/>
</dbReference>
<keyword evidence="1 3" id="KW-0853">WD repeat</keyword>
<dbReference type="SUPFAM" id="SSF50998">
    <property type="entry name" value="Quinoprotein alcohol dehydrogenase-like"/>
    <property type="match status" value="2"/>
</dbReference>
<dbReference type="EMBL" id="JAELUP010000065">
    <property type="protein sequence ID" value="MBJ6362184.1"/>
    <property type="molecule type" value="Genomic_DNA"/>
</dbReference>
<dbReference type="InterPro" id="IPR001680">
    <property type="entry name" value="WD40_rpt"/>
</dbReference>